<sequence length="66" mass="7470">MGNIVANYDMDTHTIAMCDMRFDTVQVLSCNAALRLTMDLNDVSINNKAFMITSSISRYVGSVFWR</sequence>
<protein>
    <submittedName>
        <fullName evidence="1">Uncharacterized protein</fullName>
    </submittedName>
</protein>
<name>A0A0E0FU84_ORYNI</name>
<evidence type="ECO:0000313" key="2">
    <source>
        <dbReference type="Proteomes" id="UP000006591"/>
    </source>
</evidence>
<dbReference type="HOGENOM" id="CLU_2835538_0_0_1"/>
<reference evidence="1" key="1">
    <citation type="submission" date="2015-04" db="UniProtKB">
        <authorList>
            <consortium name="EnsemblPlants"/>
        </authorList>
    </citation>
    <scope>IDENTIFICATION</scope>
    <source>
        <strain evidence="1">SL10</strain>
    </source>
</reference>
<proteinExistence type="predicted"/>
<dbReference type="Gramene" id="ONIVA01G38130.1">
    <property type="protein sequence ID" value="ONIVA01G38130.1"/>
    <property type="gene ID" value="ONIVA01G38130"/>
</dbReference>
<dbReference type="EnsemblPlants" id="ONIVA01G38130.1">
    <property type="protein sequence ID" value="ONIVA01G38130.1"/>
    <property type="gene ID" value="ONIVA01G38130"/>
</dbReference>
<dbReference type="Proteomes" id="UP000006591">
    <property type="component" value="Chromosome 1"/>
</dbReference>
<accession>A0A0E0FU84</accession>
<evidence type="ECO:0000313" key="1">
    <source>
        <dbReference type="EnsemblPlants" id="ONIVA01G38130.1"/>
    </source>
</evidence>
<reference evidence="1" key="2">
    <citation type="submission" date="2018-04" db="EMBL/GenBank/DDBJ databases">
        <title>OnivRS2 (Oryza nivara Reference Sequence Version 2).</title>
        <authorList>
            <person name="Zhang J."/>
            <person name="Kudrna D."/>
            <person name="Lee S."/>
            <person name="Talag J."/>
            <person name="Rajasekar S."/>
            <person name="Welchert J."/>
            <person name="Hsing Y.-I."/>
            <person name="Wing R.A."/>
        </authorList>
    </citation>
    <scope>NUCLEOTIDE SEQUENCE [LARGE SCALE GENOMIC DNA]</scope>
</reference>
<dbReference type="AlphaFoldDB" id="A0A0E0FU84"/>
<keyword evidence="2" id="KW-1185">Reference proteome</keyword>
<organism evidence="1">
    <name type="scientific">Oryza nivara</name>
    <name type="common">Indian wild rice</name>
    <name type="synonym">Oryza sativa f. spontanea</name>
    <dbReference type="NCBI Taxonomy" id="4536"/>
    <lineage>
        <taxon>Eukaryota</taxon>
        <taxon>Viridiplantae</taxon>
        <taxon>Streptophyta</taxon>
        <taxon>Embryophyta</taxon>
        <taxon>Tracheophyta</taxon>
        <taxon>Spermatophyta</taxon>
        <taxon>Magnoliopsida</taxon>
        <taxon>Liliopsida</taxon>
        <taxon>Poales</taxon>
        <taxon>Poaceae</taxon>
        <taxon>BOP clade</taxon>
        <taxon>Oryzoideae</taxon>
        <taxon>Oryzeae</taxon>
        <taxon>Oryzinae</taxon>
        <taxon>Oryza</taxon>
    </lineage>
</organism>